<gene>
    <name evidence="1" type="ORF">EXD82_05825</name>
</gene>
<sequence>MSVKIKIETRQYDDAGNMDTIEFKTSGKLFEKNGNTYIIYKEKQDGEEITNTIKISDEYVSMKRMGAFNTDIRIKPGEKYVCRYVIPQGAFLIETNGRKIDIEKDNCGNIRLFMDYDIDIIDMFRGRNKVTVDVKNIK</sequence>
<proteinExistence type="predicted"/>
<name>A0A544QUX8_9FIRM</name>
<dbReference type="Gene3D" id="2.40.128.20">
    <property type="match status" value="1"/>
</dbReference>
<dbReference type="RefSeq" id="WP_142535983.1">
    <property type="nucleotide sequence ID" value="NZ_SGJB01000009.1"/>
</dbReference>
<reference evidence="1 2" key="1">
    <citation type="submission" date="2019-02" db="EMBL/GenBank/DDBJ databases">
        <title>Peptostreptococcaceae bacterium ZHW00191 nov., a new bacterium isolated from the human gut.</title>
        <authorList>
            <person name="Zhou H.-W."/>
            <person name="Chen X.-J."/>
        </authorList>
    </citation>
    <scope>NUCLEOTIDE SEQUENCE [LARGE SCALE GENOMIC DNA]</scope>
    <source>
        <strain evidence="1 2">ZHW00191</strain>
    </source>
</reference>
<evidence type="ECO:0000313" key="2">
    <source>
        <dbReference type="Proteomes" id="UP000317863"/>
    </source>
</evidence>
<evidence type="ECO:0000313" key="1">
    <source>
        <dbReference type="EMBL" id="TQQ84508.1"/>
    </source>
</evidence>
<dbReference type="OrthoDB" id="1680906at2"/>
<dbReference type="EMBL" id="SGJB01000009">
    <property type="protein sequence ID" value="TQQ84508.1"/>
    <property type="molecule type" value="Genomic_DNA"/>
</dbReference>
<dbReference type="SUPFAM" id="SSF50814">
    <property type="entry name" value="Lipocalins"/>
    <property type="match status" value="1"/>
</dbReference>
<dbReference type="InterPro" id="IPR012674">
    <property type="entry name" value="Calycin"/>
</dbReference>
<keyword evidence="2" id="KW-1185">Reference proteome</keyword>
<organism evidence="1 2">
    <name type="scientific">Peptacetobacter hominis</name>
    <dbReference type="NCBI Taxonomy" id="2743610"/>
    <lineage>
        <taxon>Bacteria</taxon>
        <taxon>Bacillati</taxon>
        <taxon>Bacillota</taxon>
        <taxon>Clostridia</taxon>
        <taxon>Peptostreptococcales</taxon>
        <taxon>Peptostreptococcaceae</taxon>
        <taxon>Peptacetobacter</taxon>
    </lineage>
</organism>
<dbReference type="Pfam" id="PF09148">
    <property type="entry name" value="DUF1934"/>
    <property type="match status" value="1"/>
</dbReference>
<accession>A0A544QUX8</accession>
<dbReference type="InterPro" id="IPR015231">
    <property type="entry name" value="DUF1934"/>
</dbReference>
<protein>
    <submittedName>
        <fullName evidence="1">DUF1934 domain-containing protein</fullName>
    </submittedName>
</protein>
<dbReference type="Proteomes" id="UP000317863">
    <property type="component" value="Unassembled WGS sequence"/>
</dbReference>
<comment type="caution">
    <text evidence="1">The sequence shown here is derived from an EMBL/GenBank/DDBJ whole genome shotgun (WGS) entry which is preliminary data.</text>
</comment>
<dbReference type="AlphaFoldDB" id="A0A544QUX8"/>